<organism evidence="1">
    <name type="scientific">marine metagenome</name>
    <dbReference type="NCBI Taxonomy" id="408172"/>
    <lineage>
        <taxon>unclassified sequences</taxon>
        <taxon>metagenomes</taxon>
        <taxon>ecological metagenomes</taxon>
    </lineage>
</organism>
<name>A0A382Y0A6_9ZZZZ</name>
<dbReference type="EMBL" id="UINC01171400">
    <property type="protein sequence ID" value="SVD75948.1"/>
    <property type="molecule type" value="Genomic_DNA"/>
</dbReference>
<protein>
    <submittedName>
        <fullName evidence="1">Uncharacterized protein</fullName>
    </submittedName>
</protein>
<dbReference type="AlphaFoldDB" id="A0A382Y0A6"/>
<accession>A0A382Y0A6</accession>
<gene>
    <name evidence="1" type="ORF">METZ01_LOCUS428802</name>
</gene>
<proteinExistence type="predicted"/>
<feature type="non-terminal residue" evidence="1">
    <location>
        <position position="66"/>
    </location>
</feature>
<sequence>MNETRPHTVPTDPGTEWVKDDLIAIDVPPDAETASAAATRSGLHGCVAPTVIQVPSSGYRMYYTHV</sequence>
<reference evidence="1" key="1">
    <citation type="submission" date="2018-05" db="EMBL/GenBank/DDBJ databases">
        <authorList>
            <person name="Lanie J.A."/>
            <person name="Ng W.-L."/>
            <person name="Kazmierczak K.M."/>
            <person name="Andrzejewski T.M."/>
            <person name="Davidsen T.M."/>
            <person name="Wayne K.J."/>
            <person name="Tettelin H."/>
            <person name="Glass J.I."/>
            <person name="Rusch D."/>
            <person name="Podicherti R."/>
            <person name="Tsui H.-C.T."/>
            <person name="Winkler M.E."/>
        </authorList>
    </citation>
    <scope>NUCLEOTIDE SEQUENCE</scope>
</reference>
<evidence type="ECO:0000313" key="1">
    <source>
        <dbReference type="EMBL" id="SVD75948.1"/>
    </source>
</evidence>